<keyword evidence="3" id="KW-1185">Reference proteome</keyword>
<proteinExistence type="predicted"/>
<dbReference type="EMBL" id="JBHSBB010000012">
    <property type="protein sequence ID" value="MFC4033232.1"/>
    <property type="molecule type" value="Genomic_DNA"/>
</dbReference>
<organism evidence="2 3">
    <name type="scientific">Streptomyces polygonati</name>
    <dbReference type="NCBI Taxonomy" id="1617087"/>
    <lineage>
        <taxon>Bacteria</taxon>
        <taxon>Bacillati</taxon>
        <taxon>Actinomycetota</taxon>
        <taxon>Actinomycetes</taxon>
        <taxon>Kitasatosporales</taxon>
        <taxon>Streptomycetaceae</taxon>
        <taxon>Streptomyces</taxon>
    </lineage>
</organism>
<reference evidence="3" key="1">
    <citation type="journal article" date="2019" name="Int. J. Syst. Evol. Microbiol.">
        <title>The Global Catalogue of Microorganisms (GCM) 10K type strain sequencing project: providing services to taxonomists for standard genome sequencing and annotation.</title>
        <authorList>
            <consortium name="The Broad Institute Genomics Platform"/>
            <consortium name="The Broad Institute Genome Sequencing Center for Infectious Disease"/>
            <person name="Wu L."/>
            <person name="Ma J."/>
        </authorList>
    </citation>
    <scope>NUCLEOTIDE SEQUENCE [LARGE SCALE GENOMIC DNA]</scope>
    <source>
        <strain evidence="3">CGMCC 4.7237</strain>
    </source>
</reference>
<dbReference type="Proteomes" id="UP001595765">
    <property type="component" value="Unassembled WGS sequence"/>
</dbReference>
<evidence type="ECO:0000313" key="3">
    <source>
        <dbReference type="Proteomes" id="UP001595765"/>
    </source>
</evidence>
<accession>A0ABV8HMI9</accession>
<dbReference type="RefSeq" id="WP_386430329.1">
    <property type="nucleotide sequence ID" value="NZ_JBHSBB010000012.1"/>
</dbReference>
<name>A0ABV8HMI9_9ACTN</name>
<evidence type="ECO:0000313" key="2">
    <source>
        <dbReference type="EMBL" id="MFC4033232.1"/>
    </source>
</evidence>
<feature type="compositionally biased region" description="Low complexity" evidence="1">
    <location>
        <begin position="18"/>
        <end position="37"/>
    </location>
</feature>
<feature type="region of interest" description="Disordered" evidence="1">
    <location>
        <begin position="18"/>
        <end position="47"/>
    </location>
</feature>
<gene>
    <name evidence="2" type="ORF">ACFO3J_17295</name>
</gene>
<evidence type="ECO:0000256" key="1">
    <source>
        <dbReference type="SAM" id="MobiDB-lite"/>
    </source>
</evidence>
<protein>
    <submittedName>
        <fullName evidence="2">Uncharacterized protein</fullName>
    </submittedName>
</protein>
<comment type="caution">
    <text evidence="2">The sequence shown here is derived from an EMBL/GenBank/DDBJ whole genome shotgun (WGS) entry which is preliminary data.</text>
</comment>
<sequence>MPIDSYRAIAAFVRAEAARTSPAPALPRTALPRTAPAEPAPADPRPIRSILRRWMRRRTTSA</sequence>